<proteinExistence type="inferred from homology"/>
<evidence type="ECO:0000313" key="8">
    <source>
        <dbReference type="Proteomes" id="UP000799772"/>
    </source>
</evidence>
<dbReference type="PANTHER" id="PTHR47651">
    <property type="entry name" value="NAD-DEPENDENT HISTONE DEACETYLASE HST4"/>
    <property type="match status" value="1"/>
</dbReference>
<dbReference type="SUPFAM" id="SSF52467">
    <property type="entry name" value="DHS-like NAD/FAD-binding domain"/>
    <property type="match status" value="1"/>
</dbReference>
<evidence type="ECO:0000256" key="3">
    <source>
        <dbReference type="ARBA" id="ARBA00023027"/>
    </source>
</evidence>
<feature type="region of interest" description="Disordered" evidence="5">
    <location>
        <begin position="41"/>
        <end position="74"/>
    </location>
</feature>
<comment type="caution">
    <text evidence="7">The sequence shown here is derived from an EMBL/GenBank/DDBJ whole genome shotgun (WGS) entry which is preliminary data.</text>
</comment>
<protein>
    <submittedName>
        <fullName evidence="7">Sir2 family protein</fullName>
    </submittedName>
</protein>
<evidence type="ECO:0000259" key="6">
    <source>
        <dbReference type="PROSITE" id="PS50305"/>
    </source>
</evidence>
<sequence length="426" mass="45713">MPLMRIPYTDPLPAPRIIPSSAASTAGAVEALVRFLTSSPGELPAPSRARRHLTPPSAALQPSPTAPPPSAAAADDARLRERKTLLLTGAGVSVASGLADYRGTRGTYTLNKTYRPTYYHEFVARHDARKRYWARSFLGSANLERAKPNAAHYAIGELGRQGIVGKVITQNVDSFHPIAHPTLPTIELHGYLRTAVCLSCRREYPRQEFQEELARLNPPWAAFLQEMIASGALDTENPTERRRRGLKTNPDGDVDLGGGVDYSTFQYPACPKCLADPPVLANGERGIINVDANGAWLPTSTAGVLKPNVIMFGESISNAVKEAAEAAVDNAGKLLVIGSSLATYSAWRLAKQALELGLPIGILNMGGVRGEDAFFAHVDESDKGESAFRCAGPAEEILPQAVDEIEKLTGRRVNASETCANIEAVA</sequence>
<dbReference type="GO" id="GO:0070403">
    <property type="term" value="F:NAD+ binding"/>
    <property type="evidence" value="ECO:0007669"/>
    <property type="project" value="InterPro"/>
</dbReference>
<comment type="similarity">
    <text evidence="1">Belongs to the sirtuin family. Class I subfamily.</text>
</comment>
<feature type="binding site" evidence="4">
    <location>
        <position position="200"/>
    </location>
    <ligand>
        <name>Zn(2+)</name>
        <dbReference type="ChEBI" id="CHEBI:29105"/>
    </ligand>
</feature>
<evidence type="ECO:0000313" key="7">
    <source>
        <dbReference type="EMBL" id="KAF2093666.1"/>
    </source>
</evidence>
<dbReference type="GO" id="GO:0046872">
    <property type="term" value="F:metal ion binding"/>
    <property type="evidence" value="ECO:0007669"/>
    <property type="project" value="UniProtKB-KW"/>
</dbReference>
<dbReference type="OrthoDB" id="424302at2759"/>
<dbReference type="InterPro" id="IPR003000">
    <property type="entry name" value="Sirtuin"/>
</dbReference>
<evidence type="ECO:0000256" key="4">
    <source>
        <dbReference type="PROSITE-ProRule" id="PRU00236"/>
    </source>
</evidence>
<dbReference type="Gene3D" id="3.30.1600.10">
    <property type="entry name" value="SIR2/SIRT2 'Small Domain"/>
    <property type="match status" value="1"/>
</dbReference>
<gene>
    <name evidence="7" type="ORF">NA57DRAFT_47944</name>
</gene>
<organism evidence="7 8">
    <name type="scientific">Rhizodiscina lignyota</name>
    <dbReference type="NCBI Taxonomy" id="1504668"/>
    <lineage>
        <taxon>Eukaryota</taxon>
        <taxon>Fungi</taxon>
        <taxon>Dikarya</taxon>
        <taxon>Ascomycota</taxon>
        <taxon>Pezizomycotina</taxon>
        <taxon>Dothideomycetes</taxon>
        <taxon>Pleosporomycetidae</taxon>
        <taxon>Aulographales</taxon>
        <taxon>Rhizodiscinaceae</taxon>
        <taxon>Rhizodiscina</taxon>
    </lineage>
</organism>
<feature type="compositionally biased region" description="Low complexity" evidence="5">
    <location>
        <begin position="54"/>
        <end position="63"/>
    </location>
</feature>
<feature type="domain" description="Deacetylase sirtuin-type" evidence="6">
    <location>
        <begin position="64"/>
        <end position="408"/>
    </location>
</feature>
<evidence type="ECO:0000256" key="2">
    <source>
        <dbReference type="ARBA" id="ARBA00022679"/>
    </source>
</evidence>
<keyword evidence="4" id="KW-0479">Metal-binding</keyword>
<dbReference type="InterPro" id="IPR026590">
    <property type="entry name" value="Ssirtuin_cat_dom"/>
</dbReference>
<feature type="active site" description="Proton acceptor" evidence="4">
    <location>
        <position position="189"/>
    </location>
</feature>
<reference evidence="7" key="1">
    <citation type="journal article" date="2020" name="Stud. Mycol.">
        <title>101 Dothideomycetes genomes: a test case for predicting lifestyles and emergence of pathogens.</title>
        <authorList>
            <person name="Haridas S."/>
            <person name="Albert R."/>
            <person name="Binder M."/>
            <person name="Bloem J."/>
            <person name="Labutti K."/>
            <person name="Salamov A."/>
            <person name="Andreopoulos B."/>
            <person name="Baker S."/>
            <person name="Barry K."/>
            <person name="Bills G."/>
            <person name="Bluhm B."/>
            <person name="Cannon C."/>
            <person name="Castanera R."/>
            <person name="Culley D."/>
            <person name="Daum C."/>
            <person name="Ezra D."/>
            <person name="Gonzalez J."/>
            <person name="Henrissat B."/>
            <person name="Kuo A."/>
            <person name="Liang C."/>
            <person name="Lipzen A."/>
            <person name="Lutzoni F."/>
            <person name="Magnuson J."/>
            <person name="Mondo S."/>
            <person name="Nolan M."/>
            <person name="Ohm R."/>
            <person name="Pangilinan J."/>
            <person name="Park H.-J."/>
            <person name="Ramirez L."/>
            <person name="Alfaro M."/>
            <person name="Sun H."/>
            <person name="Tritt A."/>
            <person name="Yoshinaga Y."/>
            <person name="Zwiers L.-H."/>
            <person name="Turgeon B."/>
            <person name="Goodwin S."/>
            <person name="Spatafora J."/>
            <person name="Crous P."/>
            <person name="Grigoriev I."/>
        </authorList>
    </citation>
    <scope>NUCLEOTIDE SEQUENCE</scope>
    <source>
        <strain evidence="7">CBS 133067</strain>
    </source>
</reference>
<dbReference type="Pfam" id="PF02146">
    <property type="entry name" value="SIR2"/>
    <property type="match status" value="1"/>
</dbReference>
<accession>A0A9P4I282</accession>
<feature type="binding site" evidence="4">
    <location>
        <position position="197"/>
    </location>
    <ligand>
        <name>Zn(2+)</name>
        <dbReference type="ChEBI" id="CHEBI:29105"/>
    </ligand>
</feature>
<dbReference type="InterPro" id="IPR026591">
    <property type="entry name" value="Sirtuin_cat_small_dom_sf"/>
</dbReference>
<evidence type="ECO:0000256" key="5">
    <source>
        <dbReference type="SAM" id="MobiDB-lite"/>
    </source>
</evidence>
<feature type="binding site" evidence="4">
    <location>
        <position position="270"/>
    </location>
    <ligand>
        <name>Zn(2+)</name>
        <dbReference type="ChEBI" id="CHEBI:29105"/>
    </ligand>
</feature>
<dbReference type="GO" id="GO:0016740">
    <property type="term" value="F:transferase activity"/>
    <property type="evidence" value="ECO:0007669"/>
    <property type="project" value="UniProtKB-KW"/>
</dbReference>
<dbReference type="EMBL" id="ML978137">
    <property type="protein sequence ID" value="KAF2093666.1"/>
    <property type="molecule type" value="Genomic_DNA"/>
</dbReference>
<dbReference type="Gene3D" id="3.40.50.1220">
    <property type="entry name" value="TPP-binding domain"/>
    <property type="match status" value="1"/>
</dbReference>
<dbReference type="Proteomes" id="UP000799772">
    <property type="component" value="Unassembled WGS sequence"/>
</dbReference>
<keyword evidence="4" id="KW-0862">Zinc</keyword>
<feature type="binding site" evidence="4">
    <location>
        <position position="273"/>
    </location>
    <ligand>
        <name>Zn(2+)</name>
        <dbReference type="ChEBI" id="CHEBI:29105"/>
    </ligand>
</feature>
<evidence type="ECO:0000256" key="1">
    <source>
        <dbReference type="ARBA" id="ARBA00006924"/>
    </source>
</evidence>
<name>A0A9P4I282_9PEZI</name>
<keyword evidence="2" id="KW-0808">Transferase</keyword>
<dbReference type="InterPro" id="IPR029035">
    <property type="entry name" value="DHS-like_NAD/FAD-binding_dom"/>
</dbReference>
<keyword evidence="3" id="KW-0520">NAD</keyword>
<keyword evidence="8" id="KW-1185">Reference proteome</keyword>
<dbReference type="PROSITE" id="PS50305">
    <property type="entry name" value="SIRTUIN"/>
    <property type="match status" value="1"/>
</dbReference>
<dbReference type="PANTHER" id="PTHR47651:SF17">
    <property type="entry name" value="DEACETYLASE SIRTUIN-TYPE DOMAIN-CONTAINING PROTEIN"/>
    <property type="match status" value="1"/>
</dbReference>
<dbReference type="AlphaFoldDB" id="A0A9P4I282"/>